<name>A0A7T5R3Z1_9BACT</name>
<reference evidence="2 3" key="1">
    <citation type="submission" date="2020-07" db="EMBL/GenBank/DDBJ databases">
        <title>Huge and variable diversity of episymbiotic CPR bacteria and DPANN archaea in groundwater ecosystems.</title>
        <authorList>
            <person name="He C.Y."/>
            <person name="Keren R."/>
            <person name="Whittaker M."/>
            <person name="Farag I.F."/>
            <person name="Doudna J."/>
            <person name="Cate J.H.D."/>
            <person name="Banfield J.F."/>
        </authorList>
    </citation>
    <scope>NUCLEOTIDE SEQUENCE [LARGE SCALE GENOMIC DNA]</scope>
    <source>
        <strain evidence="2">NC_groundwater_70_Ag_B-0.1um_54_66</strain>
    </source>
</reference>
<dbReference type="Proteomes" id="UP000595362">
    <property type="component" value="Chromosome"/>
</dbReference>
<accession>A0A7T5R3Z1</accession>
<feature type="region of interest" description="Disordered" evidence="1">
    <location>
        <begin position="1"/>
        <end position="33"/>
    </location>
</feature>
<sequence length="246" mass="27009">MAATGYKNGAGQTATRQQEIRIKPAAKEAPVQEASKSKWRALMGGFLSALWNHRGSAVTAALISPALLGILQTEMERPEQNPASFSWVAKASGRALHNYQASLGAIWSTATYLPKQFIDDTDLVKKGTQPLPYAVVCINKDLDDKIRAKDPIALAYRSTITQQFDSAIHELGYRGALFYQQHAKSFPDQAPAAVFHIEDVPSGWTPAQSYILPQPWAVSQDRATAEACGNNEVFKQIPIPTMQIKR</sequence>
<evidence type="ECO:0000256" key="1">
    <source>
        <dbReference type="SAM" id="MobiDB-lite"/>
    </source>
</evidence>
<protein>
    <submittedName>
        <fullName evidence="2">Uncharacterized protein</fullName>
    </submittedName>
</protein>
<dbReference type="EMBL" id="CP066681">
    <property type="protein sequence ID" value="QQG37079.1"/>
    <property type="molecule type" value="Genomic_DNA"/>
</dbReference>
<gene>
    <name evidence="2" type="ORF">HYS17_04755</name>
</gene>
<dbReference type="AlphaFoldDB" id="A0A7T5R3Z1"/>
<evidence type="ECO:0000313" key="2">
    <source>
        <dbReference type="EMBL" id="QQG37079.1"/>
    </source>
</evidence>
<proteinExistence type="predicted"/>
<evidence type="ECO:0000313" key="3">
    <source>
        <dbReference type="Proteomes" id="UP000595362"/>
    </source>
</evidence>
<organism evidence="2 3">
    <name type="scientific">Micavibrio aeruginosavorus</name>
    <dbReference type="NCBI Taxonomy" id="349221"/>
    <lineage>
        <taxon>Bacteria</taxon>
        <taxon>Pseudomonadati</taxon>
        <taxon>Bdellovibrionota</taxon>
        <taxon>Bdellovibrionia</taxon>
        <taxon>Bdellovibrionales</taxon>
        <taxon>Pseudobdellovibrionaceae</taxon>
        <taxon>Micavibrio</taxon>
    </lineage>
</organism>